<evidence type="ECO:0000313" key="2">
    <source>
        <dbReference type="Proteomes" id="UP000188324"/>
    </source>
</evidence>
<dbReference type="EMBL" id="CP019605">
    <property type="protein sequence ID" value="AQP44424.1"/>
    <property type="molecule type" value="Genomic_DNA"/>
</dbReference>
<gene>
    <name evidence="1" type="ORF">RPIT_06025</name>
</gene>
<dbReference type="Proteomes" id="UP000188324">
    <property type="component" value="Chromosome"/>
</dbReference>
<keyword evidence="2" id="KW-1185">Reference proteome</keyword>
<dbReference type="STRING" id="1610493.RPIT_06025"/>
<dbReference type="KEGG" id="tfl:RPIT_06025"/>
<accession>A0A1Q2CE73</accession>
<proteinExistence type="predicted"/>
<reference evidence="1 2" key="1">
    <citation type="journal article" date="2016" name="Int. J. Syst. Evol. Microbiol.">
        <title>Tessaracoccus flavus sp. nov., isolated from the drainage system of a lindane-producing factory.</title>
        <authorList>
            <person name="Kumari R."/>
            <person name="Singh P."/>
            <person name="Schumann P."/>
            <person name="Lal R."/>
        </authorList>
    </citation>
    <scope>NUCLEOTIDE SEQUENCE [LARGE SCALE GENOMIC DNA]</scope>
    <source>
        <strain evidence="1 2">RP1T</strain>
    </source>
</reference>
<evidence type="ECO:0000313" key="1">
    <source>
        <dbReference type="EMBL" id="AQP44424.1"/>
    </source>
</evidence>
<dbReference type="AlphaFoldDB" id="A0A1Q2CE73"/>
<organism evidence="1 2">
    <name type="scientific">Tessaracoccus flavus</name>
    <dbReference type="NCBI Taxonomy" id="1610493"/>
    <lineage>
        <taxon>Bacteria</taxon>
        <taxon>Bacillati</taxon>
        <taxon>Actinomycetota</taxon>
        <taxon>Actinomycetes</taxon>
        <taxon>Propionibacteriales</taxon>
        <taxon>Propionibacteriaceae</taxon>
        <taxon>Tessaracoccus</taxon>
    </lineage>
</organism>
<name>A0A1Q2CE73_9ACTN</name>
<dbReference type="OrthoDB" id="3733759at2"/>
<protein>
    <submittedName>
        <fullName evidence="1">Uncharacterized protein</fullName>
    </submittedName>
</protein>
<sequence length="103" mass="11446">MKRTGSTYTLERGWAFNNLTYLPFMKQSQWANNPLGRPGTFVGGDGAQWRTECNTAATGGNGCRAYRLTTVYFAKPTSSGGYTFGQQNQWALNHIVMFGGYSR</sequence>